<sequence length="137" mass="14849">MSGLNLFSEPGFLLPGVEIRVPGGKEVGGSSFSTAYVAGLAAVMLCFLRAHLELRGEKLERQRRLEFAKSIDGMKTIFKLLGRKDASDRTEGGLFPRPHLKFEGGAIVGTCGSIADRRLREESFVLSCWAVASCAQT</sequence>
<accession>A0AAJ0BTB1</accession>
<comment type="caution">
    <text evidence="1">The sequence shown here is derived from an EMBL/GenBank/DDBJ whole genome shotgun (WGS) entry which is preliminary data.</text>
</comment>
<dbReference type="RefSeq" id="XP_060278880.1">
    <property type="nucleotide sequence ID" value="XM_060432903.1"/>
</dbReference>
<proteinExistence type="predicted"/>
<organism evidence="1 2">
    <name type="scientific">Phialemonium atrogriseum</name>
    <dbReference type="NCBI Taxonomy" id="1093897"/>
    <lineage>
        <taxon>Eukaryota</taxon>
        <taxon>Fungi</taxon>
        <taxon>Dikarya</taxon>
        <taxon>Ascomycota</taxon>
        <taxon>Pezizomycotina</taxon>
        <taxon>Sordariomycetes</taxon>
        <taxon>Sordariomycetidae</taxon>
        <taxon>Cephalothecales</taxon>
        <taxon>Cephalothecaceae</taxon>
        <taxon>Phialemonium</taxon>
    </lineage>
</organism>
<dbReference type="Proteomes" id="UP001244011">
    <property type="component" value="Unassembled WGS sequence"/>
</dbReference>
<dbReference type="GO" id="GO:0004252">
    <property type="term" value="F:serine-type endopeptidase activity"/>
    <property type="evidence" value="ECO:0007669"/>
    <property type="project" value="InterPro"/>
</dbReference>
<dbReference type="GO" id="GO:0006508">
    <property type="term" value="P:proteolysis"/>
    <property type="evidence" value="ECO:0007669"/>
    <property type="project" value="InterPro"/>
</dbReference>
<evidence type="ECO:0008006" key="3">
    <source>
        <dbReference type="Google" id="ProtNLM"/>
    </source>
</evidence>
<dbReference type="EMBL" id="MU839035">
    <property type="protein sequence ID" value="KAK1762667.1"/>
    <property type="molecule type" value="Genomic_DNA"/>
</dbReference>
<gene>
    <name evidence="1" type="ORF">QBC33DRAFT_623567</name>
</gene>
<evidence type="ECO:0000313" key="1">
    <source>
        <dbReference type="EMBL" id="KAK1762667.1"/>
    </source>
</evidence>
<dbReference type="SUPFAM" id="SSF52743">
    <property type="entry name" value="Subtilisin-like"/>
    <property type="match status" value="1"/>
</dbReference>
<name>A0AAJ0BTB1_9PEZI</name>
<evidence type="ECO:0000313" key="2">
    <source>
        <dbReference type="Proteomes" id="UP001244011"/>
    </source>
</evidence>
<dbReference type="GeneID" id="85316090"/>
<reference evidence="1" key="1">
    <citation type="submission" date="2023-06" db="EMBL/GenBank/DDBJ databases">
        <title>Genome-scale phylogeny and comparative genomics of the fungal order Sordariales.</title>
        <authorList>
            <consortium name="Lawrence Berkeley National Laboratory"/>
            <person name="Hensen N."/>
            <person name="Bonometti L."/>
            <person name="Westerberg I."/>
            <person name="Brannstrom I.O."/>
            <person name="Guillou S."/>
            <person name="Cros-Aarteil S."/>
            <person name="Calhoun S."/>
            <person name="Haridas S."/>
            <person name="Kuo A."/>
            <person name="Mondo S."/>
            <person name="Pangilinan J."/>
            <person name="Riley R."/>
            <person name="Labutti K."/>
            <person name="Andreopoulos B."/>
            <person name="Lipzen A."/>
            <person name="Chen C."/>
            <person name="Yanf M."/>
            <person name="Daum C."/>
            <person name="Ng V."/>
            <person name="Clum A."/>
            <person name="Steindorff A."/>
            <person name="Ohm R."/>
            <person name="Martin F."/>
            <person name="Silar P."/>
            <person name="Natvig D."/>
            <person name="Lalanne C."/>
            <person name="Gautier V."/>
            <person name="Ament-Velasquez S.L."/>
            <person name="Kruys A."/>
            <person name="Hutchinson M.I."/>
            <person name="Powell A.J."/>
            <person name="Barry K."/>
            <person name="Miller A.N."/>
            <person name="Grigoriev I.V."/>
            <person name="Debuchy R."/>
            <person name="Gladieux P."/>
            <person name="Thoren M.H."/>
            <person name="Johannesson H."/>
        </authorList>
    </citation>
    <scope>NUCLEOTIDE SEQUENCE</scope>
    <source>
        <strain evidence="1">8032-3</strain>
    </source>
</reference>
<protein>
    <recommendedName>
        <fullName evidence="3">Peptidase S8/S53 domain-containing protein</fullName>
    </recommendedName>
</protein>
<dbReference type="AlphaFoldDB" id="A0AAJ0BTB1"/>
<dbReference type="InterPro" id="IPR036852">
    <property type="entry name" value="Peptidase_S8/S53_dom_sf"/>
</dbReference>
<keyword evidence="2" id="KW-1185">Reference proteome</keyword>